<evidence type="ECO:0000256" key="3">
    <source>
        <dbReference type="SAM" id="MobiDB-lite"/>
    </source>
</evidence>
<accession>A0ABT1CH56</accession>
<keyword evidence="5" id="KW-1185">Reference proteome</keyword>
<keyword evidence="2" id="KW-0564">Palmitate</keyword>
<dbReference type="Gene3D" id="1.20.1600.10">
    <property type="entry name" value="Outer membrane efflux proteins (OEP)"/>
    <property type="match status" value="1"/>
</dbReference>
<dbReference type="InterPro" id="IPR010131">
    <property type="entry name" value="MdtP/NodT-like"/>
</dbReference>
<keyword evidence="2" id="KW-0449">Lipoprotein</keyword>
<comment type="subcellular location">
    <subcellularLocation>
        <location evidence="2">Cell membrane</location>
        <topology evidence="2">Lipid-anchor</topology>
    </subcellularLocation>
</comment>
<dbReference type="PROSITE" id="PS51257">
    <property type="entry name" value="PROKAR_LIPOPROTEIN"/>
    <property type="match status" value="1"/>
</dbReference>
<dbReference type="Proteomes" id="UP001523401">
    <property type="component" value="Unassembled WGS sequence"/>
</dbReference>
<organism evidence="4 5">
    <name type="scientific">Asaia lannensis NBRC 102526</name>
    <dbReference type="NCBI Taxonomy" id="1307926"/>
    <lineage>
        <taxon>Bacteria</taxon>
        <taxon>Pseudomonadati</taxon>
        <taxon>Pseudomonadota</taxon>
        <taxon>Alphaproteobacteria</taxon>
        <taxon>Acetobacterales</taxon>
        <taxon>Acetobacteraceae</taxon>
        <taxon>Asaia</taxon>
    </lineage>
</organism>
<evidence type="ECO:0000313" key="4">
    <source>
        <dbReference type="EMBL" id="MCO6159901.1"/>
    </source>
</evidence>
<keyword evidence="2" id="KW-0472">Membrane</keyword>
<evidence type="ECO:0000313" key="5">
    <source>
        <dbReference type="Proteomes" id="UP001523401"/>
    </source>
</evidence>
<name>A0ABT1CH56_9PROT</name>
<feature type="region of interest" description="Disordered" evidence="3">
    <location>
        <begin position="503"/>
        <end position="547"/>
    </location>
</feature>
<keyword evidence="2" id="KW-1134">Transmembrane beta strand</keyword>
<evidence type="ECO:0000256" key="1">
    <source>
        <dbReference type="ARBA" id="ARBA00007613"/>
    </source>
</evidence>
<gene>
    <name evidence="4" type="ORF">NF685_07670</name>
</gene>
<dbReference type="EMBL" id="JAMXQU010000004">
    <property type="protein sequence ID" value="MCO6159901.1"/>
    <property type="molecule type" value="Genomic_DNA"/>
</dbReference>
<dbReference type="SUPFAM" id="SSF56954">
    <property type="entry name" value="Outer membrane efflux proteins (OEP)"/>
    <property type="match status" value="1"/>
</dbReference>
<comment type="similarity">
    <text evidence="1 2">Belongs to the outer membrane factor (OMF) (TC 1.B.17) family.</text>
</comment>
<reference evidence="4 5" key="1">
    <citation type="submission" date="2022-06" db="EMBL/GenBank/DDBJ databases">
        <title>Whole-genome of Asaia lannensis strain LMG 27011T.</title>
        <authorList>
            <person name="Sombolestani A."/>
        </authorList>
    </citation>
    <scope>NUCLEOTIDE SEQUENCE [LARGE SCALE GENOMIC DNA]</scope>
    <source>
        <strain evidence="4 5">NBRC 102526</strain>
    </source>
</reference>
<dbReference type="NCBIfam" id="TIGR01845">
    <property type="entry name" value="outer_NodT"/>
    <property type="match status" value="1"/>
</dbReference>
<proteinExistence type="inferred from homology"/>
<dbReference type="PANTHER" id="PTHR30203:SF33">
    <property type="entry name" value="BLR4455 PROTEIN"/>
    <property type="match status" value="1"/>
</dbReference>
<keyword evidence="2" id="KW-0812">Transmembrane</keyword>
<dbReference type="InterPro" id="IPR003423">
    <property type="entry name" value="OMP_efflux"/>
</dbReference>
<evidence type="ECO:0000256" key="2">
    <source>
        <dbReference type="RuleBase" id="RU362097"/>
    </source>
</evidence>
<dbReference type="RefSeq" id="WP_252849201.1">
    <property type="nucleotide sequence ID" value="NZ_BAPW01000010.1"/>
</dbReference>
<dbReference type="PANTHER" id="PTHR30203">
    <property type="entry name" value="OUTER MEMBRANE CATION EFFLUX PROTEIN"/>
    <property type="match status" value="1"/>
</dbReference>
<dbReference type="Gene3D" id="2.20.200.10">
    <property type="entry name" value="Outer membrane efflux proteins (OEP)"/>
    <property type="match status" value="1"/>
</dbReference>
<protein>
    <submittedName>
        <fullName evidence="4">Efflux transporter outer membrane subunit</fullName>
    </submittedName>
</protein>
<sequence length="547" mass="59164">MRARSTRRALRGGIAGAVFCLTLLSGCDLAPKYEAPKFIYPDGWKGKGVLVDGRPADDVPKGKWWEVFHDPQLNALEEKMLASNPDLQAQAEIFTQSRDIARETEAQLAPQLNGSAGMSNNKTSLTRLWRGANANSPTTESSVFYSGAATWEPDFFSRIRNSTRMQKNMAQASAADYANLRLMLEAELASNYLGLRGLDAQYAVYDDSISYYQTAVKITRLRQAGAIAAGLDVSRAENQLFATMAAQSNVRAQRQVLEHAIAVMVNTVPGSFHITPAKGPSLPYATLRIPAGLPSQLLERRPDIASAERNLAANSRAIGVARAAFYPDVTFSLNGGFMNNGFDLASLGNSMWSYGVQAVEPLFTGGLRRAALQRAWAQYRESADHYRSTVLSAFQDVEDGLSQTAAFADQQRQQTEAVDAALRTQRMTMALYTGGLTNYLDVVVAQQAALVARVDAVQAQTIQLQASVRLIKALGGGWDRAALPSVKSIDPFGVLQYDGLHHPRPAGDVDTRTGPQDRNLTGVAPVAKPTPAVSPLTKDLTAPSAGR</sequence>
<dbReference type="Pfam" id="PF02321">
    <property type="entry name" value="OEP"/>
    <property type="match status" value="2"/>
</dbReference>
<comment type="caution">
    <text evidence="4">The sequence shown here is derived from an EMBL/GenBank/DDBJ whole genome shotgun (WGS) entry which is preliminary data.</text>
</comment>